<dbReference type="AlphaFoldDB" id="A0A4U0WN20"/>
<keyword evidence="7" id="KW-1185">Reference proteome</keyword>
<evidence type="ECO:0000313" key="7">
    <source>
        <dbReference type="Proteomes" id="UP000309340"/>
    </source>
</evidence>
<dbReference type="Pfam" id="PF09791">
    <property type="entry name" value="Oxidored-like"/>
    <property type="match status" value="1"/>
</dbReference>
<evidence type="ECO:0000256" key="3">
    <source>
        <dbReference type="SAM" id="MobiDB-lite"/>
    </source>
</evidence>
<dbReference type="GO" id="GO:0016020">
    <property type="term" value="C:membrane"/>
    <property type="evidence" value="ECO:0007669"/>
    <property type="project" value="UniProtKB-SubCell"/>
</dbReference>
<feature type="transmembrane region" description="Helical" evidence="4">
    <location>
        <begin position="347"/>
        <end position="365"/>
    </location>
</feature>
<feature type="transmembrane region" description="Helical" evidence="4">
    <location>
        <begin position="238"/>
        <end position="258"/>
    </location>
</feature>
<dbReference type="InterPro" id="IPR036259">
    <property type="entry name" value="MFS_trans_sf"/>
</dbReference>
<feature type="region of interest" description="Disordered" evidence="3">
    <location>
        <begin position="1"/>
        <end position="58"/>
    </location>
</feature>
<dbReference type="InterPro" id="IPR019180">
    <property type="entry name" value="Oxidoreductase-like_N"/>
</dbReference>
<organism evidence="6 7">
    <name type="scientific">Friedmanniomyces simplex</name>
    <dbReference type="NCBI Taxonomy" id="329884"/>
    <lineage>
        <taxon>Eukaryota</taxon>
        <taxon>Fungi</taxon>
        <taxon>Dikarya</taxon>
        <taxon>Ascomycota</taxon>
        <taxon>Pezizomycotina</taxon>
        <taxon>Dothideomycetes</taxon>
        <taxon>Dothideomycetidae</taxon>
        <taxon>Mycosphaerellales</taxon>
        <taxon>Teratosphaeriaceae</taxon>
        <taxon>Friedmanniomyces</taxon>
    </lineage>
</organism>
<dbReference type="GO" id="GO:0022857">
    <property type="term" value="F:transmembrane transporter activity"/>
    <property type="evidence" value="ECO:0007669"/>
    <property type="project" value="InterPro"/>
</dbReference>
<keyword evidence="4" id="KW-0472">Membrane</keyword>
<feature type="transmembrane region" description="Helical" evidence="4">
    <location>
        <begin position="79"/>
        <end position="100"/>
    </location>
</feature>
<comment type="caution">
    <text evidence="6">The sequence shown here is derived from an EMBL/GenBank/DDBJ whole genome shotgun (WGS) entry which is preliminary data.</text>
</comment>
<feature type="transmembrane region" description="Helical" evidence="4">
    <location>
        <begin position="120"/>
        <end position="139"/>
    </location>
</feature>
<evidence type="ECO:0000256" key="2">
    <source>
        <dbReference type="ARBA" id="ARBA00006727"/>
    </source>
</evidence>
<accession>A0A4U0WN20</accession>
<dbReference type="OrthoDB" id="6509908at2759"/>
<dbReference type="PANTHER" id="PTHR11360:SF234">
    <property type="entry name" value="MFS-TYPE TRANSPORTER DBAD-RELATED"/>
    <property type="match status" value="1"/>
</dbReference>
<feature type="domain" description="Oxidoreductase-like" evidence="5">
    <location>
        <begin position="742"/>
        <end position="785"/>
    </location>
</feature>
<comment type="similarity">
    <text evidence="2">Belongs to the major facilitator superfamily. Monocarboxylate porter (TC 2.A.1.13) family.</text>
</comment>
<feature type="transmembrane region" description="Helical" evidence="4">
    <location>
        <begin position="316"/>
        <end position="335"/>
    </location>
</feature>
<comment type="subcellular location">
    <subcellularLocation>
        <location evidence="1">Membrane</location>
        <topology evidence="1">Multi-pass membrane protein</topology>
    </subcellularLocation>
</comment>
<feature type="transmembrane region" description="Helical" evidence="4">
    <location>
        <begin position="279"/>
        <end position="296"/>
    </location>
</feature>
<dbReference type="Gene3D" id="1.20.1250.20">
    <property type="entry name" value="MFS general substrate transporter like domains"/>
    <property type="match status" value="2"/>
</dbReference>
<gene>
    <name evidence="6" type="ORF">B0A55_09346</name>
</gene>
<dbReference type="EMBL" id="NAJQ01000814">
    <property type="protein sequence ID" value="TKA64642.1"/>
    <property type="molecule type" value="Genomic_DNA"/>
</dbReference>
<evidence type="ECO:0000256" key="1">
    <source>
        <dbReference type="ARBA" id="ARBA00004141"/>
    </source>
</evidence>
<feature type="compositionally biased region" description="Basic and acidic residues" evidence="3">
    <location>
        <begin position="12"/>
        <end position="23"/>
    </location>
</feature>
<feature type="transmembrane region" description="Helical" evidence="4">
    <location>
        <begin position="171"/>
        <end position="198"/>
    </location>
</feature>
<dbReference type="SUPFAM" id="SSF103473">
    <property type="entry name" value="MFS general substrate transporter"/>
    <property type="match status" value="1"/>
</dbReference>
<keyword evidence="4" id="KW-0812">Transmembrane</keyword>
<evidence type="ECO:0000259" key="5">
    <source>
        <dbReference type="Pfam" id="PF09791"/>
    </source>
</evidence>
<dbReference type="InterPro" id="IPR050327">
    <property type="entry name" value="Proton-linked_MCT"/>
</dbReference>
<evidence type="ECO:0000256" key="4">
    <source>
        <dbReference type="SAM" id="Phobius"/>
    </source>
</evidence>
<dbReference type="PANTHER" id="PTHR11360">
    <property type="entry name" value="MONOCARBOXYLATE TRANSPORTER"/>
    <property type="match status" value="1"/>
</dbReference>
<dbReference type="Pfam" id="PF07690">
    <property type="entry name" value="MFS_1"/>
    <property type="match status" value="1"/>
</dbReference>
<protein>
    <recommendedName>
        <fullName evidence="5">Oxidoreductase-like domain-containing protein</fullName>
    </recommendedName>
</protein>
<dbReference type="Proteomes" id="UP000309340">
    <property type="component" value="Unassembled WGS sequence"/>
</dbReference>
<feature type="transmembrane region" description="Helical" evidence="4">
    <location>
        <begin position="371"/>
        <end position="396"/>
    </location>
</feature>
<feature type="transmembrane region" description="Helical" evidence="4">
    <location>
        <begin position="205"/>
        <end position="226"/>
    </location>
</feature>
<evidence type="ECO:0000313" key="6">
    <source>
        <dbReference type="EMBL" id="TKA64642.1"/>
    </source>
</evidence>
<proteinExistence type="inferred from homology"/>
<feature type="compositionally biased region" description="Polar residues" evidence="3">
    <location>
        <begin position="24"/>
        <end position="33"/>
    </location>
</feature>
<feature type="region of interest" description="Disordered" evidence="3">
    <location>
        <begin position="799"/>
        <end position="838"/>
    </location>
</feature>
<dbReference type="InterPro" id="IPR011701">
    <property type="entry name" value="MFS"/>
</dbReference>
<sequence length="872" mass="93824">MASTSPTSSLGEIEKEIGLEKTTKSPQLTQQQEDLLEASEPPFTEHAAPQEDGGDLEKVTSAKPSVTNIRFVPNGGLRAWLQVLGSFFIYFNAWGIVNTFGTYQTYYETALLSASSPSDISWIGSMQAFLLMVVSALGGPLYDAGYVHHSLIGGSVLAVLGQFMLSLCSTYWQVFLAQGVCIGIGTGAMFVPGVAILSTYFSTKIATATGLAAAGSSLGGTIYPIVFHQLQPKIGFAWATRVLGFIMLATLIVSNCVLKVRVLPDGRRRFLDLSAFKEAPYVFFVAGNMLAFLGLYNPFFYVQSYVIESGIAGPGLAFYMLSIINAASVFGRIIPGYTADRIGPLNMIVPCTFFAGVLCICLAAAHSIGPVIAILIFYGFCSGTLVSLPPTIFVHLTQNRAVIGTRMGMGFAITSIGMLVELPSWGLKTVSRSKSILTSALLAASVHAYVYTETLGAGNAFYAAPVLFEEAARTPNNTNSITFSIDNVDGWHWRVNITNIAVPNATVAFPRESVPITPDPHIAYTTYDLQWPGRGTLNDQLASMANASSSNSDDLSMCAYVTSGLATSSTQTDCSSALGDQCVQSMMTDLANNVNDGQCSWGPTTALQGCENSFTNTPDGLSTLGYRIGNSTTTPNVTAKTLQQSETFFYTNSYAAAVTNLTYLEEQQEALQILILQVGAQSQVLCMSFNDAVANKKERPNTEKERLKSEEEKLAKFRTVFGSRQTEPKERKREIESQSQLVAGVLVPPRPEEPDNCCMSGCVNCVWDLYRDEMEEWAARSAEARVKTMEQRVRGEATGMMGVSTGTPSHIASSMDDDGGGSETSWGQSDLGSGGQASSADLFADIPVGIREFMKTEKKLKLKHNQARGTAG</sequence>
<feature type="compositionally biased region" description="Polar residues" evidence="3">
    <location>
        <begin position="1"/>
        <end position="10"/>
    </location>
</feature>
<name>A0A4U0WN20_9PEZI</name>
<keyword evidence="4" id="KW-1133">Transmembrane helix</keyword>
<reference evidence="6 7" key="1">
    <citation type="submission" date="2017-03" db="EMBL/GenBank/DDBJ databases">
        <title>Genomes of endolithic fungi from Antarctica.</title>
        <authorList>
            <person name="Coleine C."/>
            <person name="Masonjones S."/>
            <person name="Stajich J.E."/>
        </authorList>
    </citation>
    <scope>NUCLEOTIDE SEQUENCE [LARGE SCALE GENOMIC DNA]</scope>
    <source>
        <strain evidence="6 7">CCFEE 5184</strain>
    </source>
</reference>
<feature type="transmembrane region" description="Helical" evidence="4">
    <location>
        <begin position="146"/>
        <end position="165"/>
    </location>
</feature>
<feature type="compositionally biased region" description="Polar residues" evidence="3">
    <location>
        <begin position="823"/>
        <end position="838"/>
    </location>
</feature>
<feature type="transmembrane region" description="Helical" evidence="4">
    <location>
        <begin position="408"/>
        <end position="427"/>
    </location>
</feature>